<dbReference type="EMBL" id="JXTC01000521">
    <property type="protein sequence ID" value="PON48194.1"/>
    <property type="molecule type" value="Genomic_DNA"/>
</dbReference>
<dbReference type="OrthoDB" id="654824at2759"/>
<gene>
    <name evidence="1" type="ORF">TorRG33x02_321180</name>
</gene>
<dbReference type="InParanoid" id="A0A2P5BHC3"/>
<evidence type="ECO:0000313" key="2">
    <source>
        <dbReference type="Proteomes" id="UP000237000"/>
    </source>
</evidence>
<name>A0A2P5BHC3_TREOI</name>
<proteinExistence type="predicted"/>
<organism evidence="1 2">
    <name type="scientific">Trema orientale</name>
    <name type="common">Charcoal tree</name>
    <name type="synonym">Celtis orientalis</name>
    <dbReference type="NCBI Taxonomy" id="63057"/>
    <lineage>
        <taxon>Eukaryota</taxon>
        <taxon>Viridiplantae</taxon>
        <taxon>Streptophyta</taxon>
        <taxon>Embryophyta</taxon>
        <taxon>Tracheophyta</taxon>
        <taxon>Spermatophyta</taxon>
        <taxon>Magnoliopsida</taxon>
        <taxon>eudicotyledons</taxon>
        <taxon>Gunneridae</taxon>
        <taxon>Pentapetalae</taxon>
        <taxon>rosids</taxon>
        <taxon>fabids</taxon>
        <taxon>Rosales</taxon>
        <taxon>Cannabaceae</taxon>
        <taxon>Trema</taxon>
    </lineage>
</organism>
<accession>A0A2P5BHC3</accession>
<protein>
    <submittedName>
        <fullName evidence="1">Late embryogenesis abundant (LEA) hydroxyproline-rich glycoprotein family</fullName>
    </submittedName>
</protein>
<dbReference type="Proteomes" id="UP000237000">
    <property type="component" value="Unassembled WGS sequence"/>
</dbReference>
<dbReference type="STRING" id="63057.A0A2P5BHC3"/>
<comment type="caution">
    <text evidence="1">The sequence shown here is derived from an EMBL/GenBank/DDBJ whole genome shotgun (WGS) entry which is preliminary data.</text>
</comment>
<evidence type="ECO:0000313" key="1">
    <source>
        <dbReference type="EMBL" id="PON48194.1"/>
    </source>
</evidence>
<sequence length="129" mass="14358">MGKKVKWSWGSALIGAASAVAATAIIVAKPKNPNFHLISINLTSFKLNFPVLDAELILTVHLAHHANRFFSDVAKREMVLDAAVDIEGKAKVLWWDHKFKVHVDSHLTVDPVFLDVIDQENSSELEIFT</sequence>
<dbReference type="AlphaFoldDB" id="A0A2P5BHC3"/>
<dbReference type="FunCoup" id="A0A2P5BHC3">
    <property type="interactions" value="163"/>
</dbReference>
<reference evidence="2" key="1">
    <citation type="submission" date="2016-06" db="EMBL/GenBank/DDBJ databases">
        <title>Parallel loss of symbiosis genes in relatives of nitrogen-fixing non-legume Parasponia.</title>
        <authorList>
            <person name="Van Velzen R."/>
            <person name="Holmer R."/>
            <person name="Bu F."/>
            <person name="Rutten L."/>
            <person name="Van Zeijl A."/>
            <person name="Liu W."/>
            <person name="Santuari L."/>
            <person name="Cao Q."/>
            <person name="Sharma T."/>
            <person name="Shen D."/>
            <person name="Roswanjaya Y."/>
            <person name="Wardhani T."/>
            <person name="Kalhor M.S."/>
            <person name="Jansen J."/>
            <person name="Van den Hoogen J."/>
            <person name="Gungor B."/>
            <person name="Hartog M."/>
            <person name="Hontelez J."/>
            <person name="Verver J."/>
            <person name="Yang W.-C."/>
            <person name="Schijlen E."/>
            <person name="Repin R."/>
            <person name="Schilthuizen M."/>
            <person name="Schranz E."/>
            <person name="Heidstra R."/>
            <person name="Miyata K."/>
            <person name="Fedorova E."/>
            <person name="Kohlen W."/>
            <person name="Bisseling T."/>
            <person name="Smit S."/>
            <person name="Geurts R."/>
        </authorList>
    </citation>
    <scope>NUCLEOTIDE SEQUENCE [LARGE SCALE GENOMIC DNA]</scope>
    <source>
        <strain evidence="2">cv. RG33-2</strain>
    </source>
</reference>
<keyword evidence="2" id="KW-1185">Reference proteome</keyword>